<dbReference type="InterPro" id="IPR024344">
    <property type="entry name" value="MDMPI_metal-binding"/>
</dbReference>
<protein>
    <submittedName>
        <fullName evidence="2">TIGR03083 family protein</fullName>
    </submittedName>
</protein>
<dbReference type="InterPro" id="IPR017517">
    <property type="entry name" value="Maleyloyr_isom"/>
</dbReference>
<dbReference type="NCBIfam" id="TIGR03083">
    <property type="entry name" value="maleylpyruvate isomerase family mycothiol-dependent enzyme"/>
    <property type="match status" value="1"/>
</dbReference>
<dbReference type="SUPFAM" id="SSF109854">
    <property type="entry name" value="DinB/YfiT-like putative metalloenzymes"/>
    <property type="match status" value="1"/>
</dbReference>
<evidence type="ECO:0000313" key="3">
    <source>
        <dbReference type="Proteomes" id="UP000184428"/>
    </source>
</evidence>
<reference evidence="2 3" key="1">
    <citation type="submission" date="2016-12" db="EMBL/GenBank/DDBJ databases">
        <authorList>
            <person name="Song W.-J."/>
            <person name="Kurnit D.M."/>
        </authorList>
    </citation>
    <scope>NUCLEOTIDE SEQUENCE [LARGE SCALE GENOMIC DNA]</scope>
    <source>
        <strain evidence="2 3">DSM 43162</strain>
    </source>
</reference>
<dbReference type="Proteomes" id="UP000184428">
    <property type="component" value="Unassembled WGS sequence"/>
</dbReference>
<feature type="domain" description="Mycothiol-dependent maleylpyruvate isomerase metal-binding" evidence="1">
    <location>
        <begin position="17"/>
        <end position="114"/>
    </location>
</feature>
<dbReference type="Gene3D" id="1.20.120.450">
    <property type="entry name" value="dinb family like domain"/>
    <property type="match status" value="1"/>
</dbReference>
<dbReference type="RefSeq" id="WP_208983388.1">
    <property type="nucleotide sequence ID" value="NZ_FRDM01000011.1"/>
</dbReference>
<sequence>MSTPPVLPRPAVDAAVSAERHRLADFVADLTEEQWATPSLCAAWTVRDVIAHLTVTTRLTVPRLLWAAVRARGSFDRMEVDLAAQRAEAYSPAELVAQLRQSAASTRRFPGSTPMDPLMDLVVHGQDIARPLGRRLVSPPDVVAACLAYVAPNRFMGGPQRLAGVQLVSTDTGWAHGDGAALRGPDIDLLLVAAGRRAGLDGLEGPGAAVLAARLG</sequence>
<evidence type="ECO:0000259" key="1">
    <source>
        <dbReference type="Pfam" id="PF11716"/>
    </source>
</evidence>
<accession>A0A1M7U3X1</accession>
<evidence type="ECO:0000313" key="2">
    <source>
        <dbReference type="EMBL" id="SHN77655.1"/>
    </source>
</evidence>
<dbReference type="GO" id="GO:0046872">
    <property type="term" value="F:metal ion binding"/>
    <property type="evidence" value="ECO:0007669"/>
    <property type="project" value="InterPro"/>
</dbReference>
<dbReference type="Pfam" id="PF11716">
    <property type="entry name" value="MDMPI_N"/>
    <property type="match status" value="1"/>
</dbReference>
<name>A0A1M7U3X1_9ACTN</name>
<organism evidence="2 3">
    <name type="scientific">Geodermatophilus obscurus</name>
    <dbReference type="NCBI Taxonomy" id="1861"/>
    <lineage>
        <taxon>Bacteria</taxon>
        <taxon>Bacillati</taxon>
        <taxon>Actinomycetota</taxon>
        <taxon>Actinomycetes</taxon>
        <taxon>Geodermatophilales</taxon>
        <taxon>Geodermatophilaceae</taxon>
        <taxon>Geodermatophilus</taxon>
    </lineage>
</organism>
<dbReference type="AlphaFoldDB" id="A0A1M7U3X1"/>
<dbReference type="InterPro" id="IPR034660">
    <property type="entry name" value="DinB/YfiT-like"/>
</dbReference>
<proteinExistence type="predicted"/>
<gene>
    <name evidence="2" type="ORF">SAMN05660350_02552</name>
</gene>
<dbReference type="EMBL" id="FRDM01000011">
    <property type="protein sequence ID" value="SHN77655.1"/>
    <property type="molecule type" value="Genomic_DNA"/>
</dbReference>